<dbReference type="EMBL" id="MK524501">
    <property type="protein sequence ID" value="QBP33338.1"/>
    <property type="molecule type" value="Genomic_DNA"/>
</dbReference>
<gene>
    <name evidence="1" type="primary">123</name>
    <name evidence="1" type="ORF">SEA_BRUTONGASTER_123</name>
</gene>
<protein>
    <submittedName>
        <fullName evidence="1">Uncharacterized protein</fullName>
    </submittedName>
</protein>
<dbReference type="Proteomes" id="UP000295568">
    <property type="component" value="Segment"/>
</dbReference>
<name>A0A482JHB6_9CAUD</name>
<sequence length="47" mass="5658">MYFPKISSWWHRVWRKHSQVRRSVTRPIADPSRGILIKCSCGEMWAL</sequence>
<dbReference type="GeneID" id="55012079"/>
<dbReference type="RefSeq" id="YP_009820637.1">
    <property type="nucleotide sequence ID" value="NC_048169.1"/>
</dbReference>
<proteinExistence type="predicted"/>
<keyword evidence="2" id="KW-1185">Reference proteome</keyword>
<dbReference type="KEGG" id="vg:55012079"/>
<evidence type="ECO:0000313" key="2">
    <source>
        <dbReference type="Proteomes" id="UP000295568"/>
    </source>
</evidence>
<reference evidence="1 2" key="1">
    <citation type="submission" date="2019-02" db="EMBL/GenBank/DDBJ databases">
        <authorList>
            <person name="Rowley M."/>
            <person name="Stucki C."/>
            <person name="Ghiringhelli B."/>
            <person name="Naegele L."/>
            <person name="Emmons C.B."/>
            <person name="Slowan-Pomeroy T."/>
            <person name="Briggs L.A."/>
            <person name="Garlena R.A."/>
            <person name="Russell D.A."/>
            <person name="Pope W.H."/>
            <person name="Molloy S.D."/>
            <person name="Jacobs-Sera D."/>
            <person name="Hatfull G.F."/>
        </authorList>
    </citation>
    <scope>NUCLEOTIDE SEQUENCE [LARGE SCALE GENOMIC DNA]</scope>
</reference>
<accession>A0A482JHB6</accession>
<evidence type="ECO:0000313" key="1">
    <source>
        <dbReference type="EMBL" id="QBP33338.1"/>
    </source>
</evidence>
<organism evidence="1 2">
    <name type="scientific">Gordonia phage BrutonGaster</name>
    <dbReference type="NCBI Taxonomy" id="2530116"/>
    <lineage>
        <taxon>Viruses</taxon>
        <taxon>Duplodnaviria</taxon>
        <taxon>Heunggongvirae</taxon>
        <taxon>Uroviricota</taxon>
        <taxon>Caudoviricetes</taxon>
        <taxon>Oneupvirus</taxon>
        <taxon>Oneupvirus brutongaster</taxon>
    </lineage>
</organism>